<organism evidence="4 5">
    <name type="scientific">Tricholomella constricta</name>
    <dbReference type="NCBI Taxonomy" id="117010"/>
    <lineage>
        <taxon>Eukaryota</taxon>
        <taxon>Fungi</taxon>
        <taxon>Dikarya</taxon>
        <taxon>Basidiomycota</taxon>
        <taxon>Agaricomycotina</taxon>
        <taxon>Agaricomycetes</taxon>
        <taxon>Agaricomycetidae</taxon>
        <taxon>Agaricales</taxon>
        <taxon>Tricholomatineae</taxon>
        <taxon>Lyophyllaceae</taxon>
        <taxon>Tricholomella</taxon>
    </lineage>
</organism>
<dbReference type="Pfam" id="PF09830">
    <property type="entry name" value="ATP_transf"/>
    <property type="match status" value="1"/>
</dbReference>
<feature type="domain" description="Ap4A phosphorylase 1/2 N-terminal" evidence="3">
    <location>
        <begin position="5"/>
        <end position="178"/>
    </location>
</feature>
<dbReference type="OrthoDB" id="10267950at2759"/>
<evidence type="ECO:0000259" key="2">
    <source>
        <dbReference type="Pfam" id="PF09830"/>
    </source>
</evidence>
<dbReference type="InterPro" id="IPR009163">
    <property type="entry name" value="Ap4A_phos1/2"/>
</dbReference>
<name>A0A8H5M427_9AGAR</name>
<dbReference type="Proteomes" id="UP000565441">
    <property type="component" value="Unassembled WGS sequence"/>
</dbReference>
<dbReference type="GO" id="GO:0003877">
    <property type="term" value="F:ATP:ADP adenylyltransferase activity"/>
    <property type="evidence" value="ECO:0007669"/>
    <property type="project" value="InterPro"/>
</dbReference>
<proteinExistence type="predicted"/>
<accession>A0A8H5M427</accession>
<keyword evidence="5" id="KW-1185">Reference proteome</keyword>
<dbReference type="PANTHER" id="PTHR38420">
    <property type="entry name" value="AP-4-A PHOSPHORYLASE II"/>
    <property type="match status" value="1"/>
</dbReference>
<evidence type="ECO:0000313" key="5">
    <source>
        <dbReference type="Proteomes" id="UP000565441"/>
    </source>
</evidence>
<dbReference type="PANTHER" id="PTHR38420:SF1">
    <property type="entry name" value="PUTATIVE (AFU_ORTHOLOGUE AFUA_5G14690)-RELATED"/>
    <property type="match status" value="1"/>
</dbReference>
<dbReference type="PIRSF" id="PIRSF000846">
    <property type="entry name" value="ATP_adenylyltr"/>
    <property type="match status" value="1"/>
</dbReference>
<dbReference type="GO" id="GO:0009117">
    <property type="term" value="P:nucleotide metabolic process"/>
    <property type="evidence" value="ECO:0007669"/>
    <property type="project" value="InterPro"/>
</dbReference>
<evidence type="ECO:0000313" key="4">
    <source>
        <dbReference type="EMBL" id="KAF5380465.1"/>
    </source>
</evidence>
<dbReference type="Pfam" id="PF19327">
    <property type="entry name" value="Ap4A_phos_N"/>
    <property type="match status" value="1"/>
</dbReference>
<dbReference type="InterPro" id="IPR043171">
    <property type="entry name" value="Ap4A_phos1/2-like"/>
</dbReference>
<dbReference type="InterPro" id="IPR045759">
    <property type="entry name" value="Ap4A_phos1/2_N"/>
</dbReference>
<sequence>MSPSDIIIASVSKNFAHARDSGDLFFFPSTVAKVEELGVEFEIRLCPALQRKPQPRTLDHETNSVAKAGFADDRERNRVDPFTPPYNANLHIGDLKDEDGTEYVVLLNKYALVPDHFLLITREFQSQSSPLMPSDLVQAYLLLVAARKSGKRYFAFYNCGDNSGASQPHKHIQFIPVEDDGPPIESLARSANLEMPDKPFYLTRLIYANHVARLPTQLSSYTSDKLEQTLSAIFLSLLDLVVSTIRHDPEYPPGRPSYNVLLSLEHMHLIPRRQDTYTLPQTGDPLSVNALGFAGMLLVKSEEEMEALKANGIGNVLRSVGLESVHDIQITETTAEAE</sequence>
<dbReference type="GO" id="GO:0005524">
    <property type="term" value="F:ATP binding"/>
    <property type="evidence" value="ECO:0007669"/>
    <property type="project" value="InterPro"/>
</dbReference>
<dbReference type="SUPFAM" id="SSF54197">
    <property type="entry name" value="HIT-like"/>
    <property type="match status" value="1"/>
</dbReference>
<comment type="caution">
    <text evidence="4">The sequence shown here is derived from an EMBL/GenBank/DDBJ whole genome shotgun (WGS) entry which is preliminary data.</text>
</comment>
<evidence type="ECO:0000259" key="3">
    <source>
        <dbReference type="Pfam" id="PF19327"/>
    </source>
</evidence>
<evidence type="ECO:0000256" key="1">
    <source>
        <dbReference type="PIRSR" id="PIRSR000846-1"/>
    </source>
</evidence>
<dbReference type="Gene3D" id="3.30.428.70">
    <property type="match status" value="1"/>
</dbReference>
<dbReference type="EMBL" id="JAACJP010000013">
    <property type="protein sequence ID" value="KAF5380465.1"/>
    <property type="molecule type" value="Genomic_DNA"/>
</dbReference>
<dbReference type="InterPro" id="IPR036265">
    <property type="entry name" value="HIT-like_sf"/>
</dbReference>
<dbReference type="AlphaFoldDB" id="A0A8H5M427"/>
<gene>
    <name evidence="4" type="ORF">D9615_004622</name>
</gene>
<feature type="active site" description="Nucleophile" evidence="1">
    <location>
        <position position="171"/>
    </location>
</feature>
<protein>
    <recommendedName>
        <fullName evidence="6">ATP adenylyltransferase</fullName>
    </recommendedName>
</protein>
<evidence type="ECO:0008006" key="6">
    <source>
        <dbReference type="Google" id="ProtNLM"/>
    </source>
</evidence>
<feature type="domain" description="ATP adenylyltransferase C-terminal" evidence="2">
    <location>
        <begin position="207"/>
        <end position="322"/>
    </location>
</feature>
<dbReference type="InterPro" id="IPR019200">
    <property type="entry name" value="ATP_adenylylTrfase_C"/>
</dbReference>
<reference evidence="4 5" key="1">
    <citation type="journal article" date="2020" name="ISME J.">
        <title>Uncovering the hidden diversity of litter-decomposition mechanisms in mushroom-forming fungi.</title>
        <authorList>
            <person name="Floudas D."/>
            <person name="Bentzer J."/>
            <person name="Ahren D."/>
            <person name="Johansson T."/>
            <person name="Persson P."/>
            <person name="Tunlid A."/>
        </authorList>
    </citation>
    <scope>NUCLEOTIDE SEQUENCE [LARGE SCALE GENOMIC DNA]</scope>
    <source>
        <strain evidence="4 5">CBS 661.87</strain>
    </source>
</reference>